<proteinExistence type="predicted"/>
<dbReference type="AlphaFoldDB" id="A0A2A7S9U1"/>
<dbReference type="EMBL" id="PDDY01000004">
    <property type="protein sequence ID" value="PEH40010.1"/>
    <property type="molecule type" value="Genomic_DNA"/>
</dbReference>
<accession>A0A2A7S9U1</accession>
<comment type="caution">
    <text evidence="2">The sequence shown here is derived from an EMBL/GenBank/DDBJ whole genome shotgun (WGS) entry which is preliminary data.</text>
</comment>
<gene>
    <name evidence="2" type="ORF">CRM94_38000</name>
</gene>
<protein>
    <submittedName>
        <fullName evidence="2">Phage tail protein</fullName>
    </submittedName>
</protein>
<evidence type="ECO:0000313" key="3">
    <source>
        <dbReference type="Proteomes" id="UP000220629"/>
    </source>
</evidence>
<evidence type="ECO:0000313" key="2">
    <source>
        <dbReference type="EMBL" id="PEH40010.1"/>
    </source>
</evidence>
<dbReference type="InterPro" id="IPR048390">
    <property type="entry name" value="Gp34_trimer"/>
</dbReference>
<name>A0A2A7S9U1_BURGA</name>
<evidence type="ECO:0000259" key="1">
    <source>
        <dbReference type="Pfam" id="PF21446"/>
    </source>
</evidence>
<dbReference type="Proteomes" id="UP000220629">
    <property type="component" value="Unassembled WGS sequence"/>
</dbReference>
<dbReference type="Pfam" id="PF21446">
    <property type="entry name" value="Gp34_trimer"/>
    <property type="match status" value="1"/>
</dbReference>
<dbReference type="InterPro" id="IPR037053">
    <property type="entry name" value="Phage_tail_collar_dom_sf"/>
</dbReference>
<dbReference type="SUPFAM" id="SSF88874">
    <property type="entry name" value="Receptor-binding domain of short tail fibre protein gp12"/>
    <property type="match status" value="1"/>
</dbReference>
<dbReference type="RefSeq" id="WP_098154673.1">
    <property type="nucleotide sequence ID" value="NZ_CADEXG010000003.1"/>
</dbReference>
<feature type="domain" description="Long-tail fiber proximal subunit trimerization" evidence="1">
    <location>
        <begin position="373"/>
        <end position="437"/>
    </location>
</feature>
<organism evidence="2 3">
    <name type="scientific">Burkholderia gladioli</name>
    <name type="common">Pseudomonas marginata</name>
    <name type="synonym">Phytomonas marginata</name>
    <dbReference type="NCBI Taxonomy" id="28095"/>
    <lineage>
        <taxon>Bacteria</taxon>
        <taxon>Pseudomonadati</taxon>
        <taxon>Pseudomonadota</taxon>
        <taxon>Betaproteobacteria</taxon>
        <taxon>Burkholderiales</taxon>
        <taxon>Burkholderiaceae</taxon>
        <taxon>Burkholderia</taxon>
    </lineage>
</organism>
<sequence>MAGNLIQITDAGRAALVAQGNTGTTARKVVSIGLATASFAFDRGLQALPNERKRVTTFGGDNVAPDTIHVVIQDDTSDQYSLFGFGLYLDNGVLFGVYVQDTAIMEKSPSAILLLAADAVFASIDASQLQFGSTSFLNPPATTIRQGVVELATQDEVKAGTDDVRAVTPLGAAKRYMSYDGGVFNGPVGVRGVAGNNNAQLNISPAGGALSLEGKLRFSATFGDAKVGDTMPRVAASINAGFNGGVWGSEYLDFHLNYVPNDAHDDANMTRVMRLTQGQRTLFGTINDDGVSTIQSAGDIVGLGALTIGRGKARAIANTDDRTAYFAAMGDGNTMLGATGSGVTSLVTANQERVRVLPSGRVLVGTTADDGRNQLQVAGSIKASTGITSEQLDTGGANFRATSGDYGAMIRNDGRSVYLLSTRQGDPTGQFSDFRPFSWEHANGRVMIDGSANGTTLGGTVAVLGELHVGLNQNQGSVRVGPIDGFLYSNQDGYGWWTPSHGAFQYYIADRTFRVDGQRVWTEAMVDPLDKRVGGIVSGDVTIADGKRLLLGDGTPSTPSLAFAIDSALDTGLFHNGDGRFGITCNSQPIVQFETGGTTFNGVVSGPTPPVNDRSRRLATTEWVLAAISSSSVGQIVFEPRTTVRAGYLKANGSLVNRADYPDLWAYAQASGALVSDADWANARWGCFSTGDGSTTFRLPELRGETIRALDDSRGVDANRAIGSWQDSLNRSHAHSASADAVGDHVHSAWTDSQGWHGHHGQTTSVGDHQHIAPYSEAGVSPWGAYAQNQAGSNGGLDHDNPLAYTSPAGSHAHTFDTDGAGTHAHNVGIGGAGGHTHAITVAADGGNESRPRNIALLAMIRAY</sequence>
<dbReference type="Gene3D" id="3.90.1340.10">
    <property type="entry name" value="Phage tail collar domain"/>
    <property type="match status" value="1"/>
</dbReference>
<reference evidence="3" key="1">
    <citation type="submission" date="2017-09" db="EMBL/GenBank/DDBJ databases">
        <title>FDA dAtabase for Regulatory Grade micrObial Sequences (FDA-ARGOS): Supporting development and validation of Infectious Disease Dx tests.</title>
        <authorList>
            <person name="Minogue T."/>
            <person name="Wolcott M."/>
            <person name="Wasieloski L."/>
            <person name="Aguilar W."/>
            <person name="Moore D."/>
            <person name="Tallon L."/>
            <person name="Sadzewicz L."/>
            <person name="Ott S."/>
            <person name="Zhao X."/>
            <person name="Nagaraj S."/>
            <person name="Vavikolanu K."/>
            <person name="Aluvathingal J."/>
            <person name="Nadendla S."/>
            <person name="Sichtig H."/>
        </authorList>
    </citation>
    <scope>NUCLEOTIDE SEQUENCE [LARGE SCALE GENOMIC DNA]</scope>
    <source>
        <strain evidence="3">FDAARGOS_390</strain>
    </source>
</reference>